<keyword evidence="2" id="KW-1185">Reference proteome</keyword>
<gene>
    <name evidence="1" type="ORF">SCALOS_LOCUS7430</name>
</gene>
<protein>
    <submittedName>
        <fullName evidence="1">1230_t:CDS:1</fullName>
    </submittedName>
</protein>
<feature type="non-terminal residue" evidence="1">
    <location>
        <position position="322"/>
    </location>
</feature>
<reference evidence="1" key="1">
    <citation type="submission" date="2021-06" db="EMBL/GenBank/DDBJ databases">
        <authorList>
            <person name="Kallberg Y."/>
            <person name="Tangrot J."/>
            <person name="Rosling A."/>
        </authorList>
    </citation>
    <scope>NUCLEOTIDE SEQUENCE</scope>
    <source>
        <strain evidence="1">AU212A</strain>
    </source>
</reference>
<dbReference type="Proteomes" id="UP000789860">
    <property type="component" value="Unassembled WGS sequence"/>
</dbReference>
<evidence type="ECO:0000313" key="1">
    <source>
        <dbReference type="EMBL" id="CAG8614847.1"/>
    </source>
</evidence>
<organism evidence="1 2">
    <name type="scientific">Scutellospora calospora</name>
    <dbReference type="NCBI Taxonomy" id="85575"/>
    <lineage>
        <taxon>Eukaryota</taxon>
        <taxon>Fungi</taxon>
        <taxon>Fungi incertae sedis</taxon>
        <taxon>Mucoromycota</taxon>
        <taxon>Glomeromycotina</taxon>
        <taxon>Glomeromycetes</taxon>
        <taxon>Diversisporales</taxon>
        <taxon>Gigasporaceae</taxon>
        <taxon>Scutellospora</taxon>
    </lineage>
</organism>
<feature type="non-terminal residue" evidence="1">
    <location>
        <position position="1"/>
    </location>
</feature>
<accession>A0ACA9MUW3</accession>
<comment type="caution">
    <text evidence="1">The sequence shown here is derived from an EMBL/GenBank/DDBJ whole genome shotgun (WGS) entry which is preliminary data.</text>
</comment>
<sequence length="322" mass="38054">LASFYSFKMIIWLKKNYQYSIDSKTKIPSFIGSLFNWRPNAVTITDKSNYQKYIDFITIKDLNLEMINHTIKVITKLVIVNLLAIYLKNNRPQIPEKSYGLRILNYSLTGHPFVEAYELFYCSLWIILTITNFSFIWNVTCIIFGLILRPLLSKGVDINKKQEEKPKSFKTILKEWLILTIFYTKPLMGKPYFSTSPRDLWSNQWHQLYNEVFKELGFLPVRNYFKHNKTLGQMLGMLSVYLISGLFHDYIALVIFNHFSIDFIVFFLFHGLVLILWEAVEGKILGRSKGIKDSFEIRIFKMMIFFPIMIFSLPQFAEPYIK</sequence>
<name>A0ACA9MUW3_9GLOM</name>
<dbReference type="EMBL" id="CAJVPM010016575">
    <property type="protein sequence ID" value="CAG8614847.1"/>
    <property type="molecule type" value="Genomic_DNA"/>
</dbReference>
<evidence type="ECO:0000313" key="2">
    <source>
        <dbReference type="Proteomes" id="UP000789860"/>
    </source>
</evidence>
<proteinExistence type="predicted"/>